<feature type="domain" description="N-acetyltransferase" evidence="4">
    <location>
        <begin position="1"/>
        <end position="163"/>
    </location>
</feature>
<reference evidence="6" key="1">
    <citation type="submission" date="2023-07" db="EMBL/GenBank/DDBJ databases">
        <title>30 novel species of actinomycetes from the DSMZ collection.</title>
        <authorList>
            <person name="Nouioui I."/>
        </authorList>
    </citation>
    <scope>NUCLEOTIDE SEQUENCE [LARGE SCALE GENOMIC DNA]</scope>
    <source>
        <strain evidence="6">DSM 44915</strain>
    </source>
</reference>
<keyword evidence="2 5" id="KW-0012">Acyltransferase</keyword>
<dbReference type="EC" id="2.3.1.-" evidence="5"/>
<evidence type="ECO:0000259" key="4">
    <source>
        <dbReference type="PROSITE" id="PS51186"/>
    </source>
</evidence>
<dbReference type="PANTHER" id="PTHR43792:SF8">
    <property type="entry name" value="[RIBOSOMAL PROTEIN US5]-ALANINE N-ACETYLTRANSFERASE"/>
    <property type="match status" value="1"/>
</dbReference>
<dbReference type="Pfam" id="PF13302">
    <property type="entry name" value="Acetyltransf_3"/>
    <property type="match status" value="1"/>
</dbReference>
<dbReference type="GO" id="GO:0016746">
    <property type="term" value="F:acyltransferase activity"/>
    <property type="evidence" value="ECO:0007669"/>
    <property type="project" value="UniProtKB-KW"/>
</dbReference>
<gene>
    <name evidence="5" type="ORF">RM844_16730</name>
</gene>
<evidence type="ECO:0000313" key="5">
    <source>
        <dbReference type="EMBL" id="MDT0267927.1"/>
    </source>
</evidence>
<evidence type="ECO:0000313" key="6">
    <source>
        <dbReference type="Proteomes" id="UP001183410"/>
    </source>
</evidence>
<dbReference type="InterPro" id="IPR051531">
    <property type="entry name" value="N-acetyltransferase"/>
</dbReference>
<protein>
    <submittedName>
        <fullName evidence="5">GNAT family N-acetyltransferase</fullName>
        <ecNumber evidence="5">2.3.1.-</ecNumber>
    </submittedName>
</protein>
<sequence length="172" mass="19088">MRPLVVSDAEALAAAYLRNREHLAPWEPDRPAESLTAEGQRVRIEEQVRLREAGRTLPWVLTADERIVGTATLSNIVLGPFRSAHLGYWIDGGHTGRGLATLAARYACRVADEEVGLHRVEAGTLPHNVGSQRVLAKAGFERIGLAPRYLHINGAWRDHVLFQRVLHDRPLG</sequence>
<proteinExistence type="inferred from homology"/>
<comment type="caution">
    <text evidence="5">The sequence shown here is derived from an EMBL/GenBank/DDBJ whole genome shotgun (WGS) entry which is preliminary data.</text>
</comment>
<dbReference type="InterPro" id="IPR016181">
    <property type="entry name" value="Acyl_CoA_acyltransferase"/>
</dbReference>
<evidence type="ECO:0000256" key="2">
    <source>
        <dbReference type="ARBA" id="ARBA00023315"/>
    </source>
</evidence>
<comment type="similarity">
    <text evidence="3">Belongs to the acetyltransferase family. RimJ subfamily.</text>
</comment>
<keyword evidence="1 5" id="KW-0808">Transferase</keyword>
<dbReference type="Proteomes" id="UP001183410">
    <property type="component" value="Unassembled WGS sequence"/>
</dbReference>
<dbReference type="InterPro" id="IPR000182">
    <property type="entry name" value="GNAT_dom"/>
</dbReference>
<evidence type="ECO:0000256" key="3">
    <source>
        <dbReference type="ARBA" id="ARBA00038502"/>
    </source>
</evidence>
<dbReference type="EMBL" id="JAVREO010000009">
    <property type="protein sequence ID" value="MDT0267927.1"/>
    <property type="molecule type" value="Genomic_DNA"/>
</dbReference>
<organism evidence="5 6">
    <name type="scientific">Streptomyces chisholmiae</name>
    <dbReference type="NCBI Taxonomy" id="3075540"/>
    <lineage>
        <taxon>Bacteria</taxon>
        <taxon>Bacillati</taxon>
        <taxon>Actinomycetota</taxon>
        <taxon>Actinomycetes</taxon>
        <taxon>Kitasatosporales</taxon>
        <taxon>Streptomycetaceae</taxon>
        <taxon>Streptomyces</taxon>
    </lineage>
</organism>
<dbReference type="PROSITE" id="PS51186">
    <property type="entry name" value="GNAT"/>
    <property type="match status" value="1"/>
</dbReference>
<evidence type="ECO:0000256" key="1">
    <source>
        <dbReference type="ARBA" id="ARBA00022679"/>
    </source>
</evidence>
<dbReference type="PANTHER" id="PTHR43792">
    <property type="entry name" value="GNAT FAMILY, PUTATIVE (AFU_ORTHOLOGUE AFUA_3G00765)-RELATED-RELATED"/>
    <property type="match status" value="1"/>
</dbReference>
<dbReference type="SUPFAM" id="SSF55729">
    <property type="entry name" value="Acyl-CoA N-acyltransferases (Nat)"/>
    <property type="match status" value="1"/>
</dbReference>
<accession>A0ABU2JSG9</accession>
<keyword evidence="6" id="KW-1185">Reference proteome</keyword>
<dbReference type="Gene3D" id="3.40.630.30">
    <property type="match status" value="1"/>
</dbReference>
<dbReference type="RefSeq" id="WP_311668159.1">
    <property type="nucleotide sequence ID" value="NZ_JAVREO010000009.1"/>
</dbReference>
<name>A0ABU2JSG9_9ACTN</name>